<evidence type="ECO:0000259" key="11">
    <source>
        <dbReference type="PROSITE" id="PS50949"/>
    </source>
</evidence>
<comment type="subunit">
    <text evidence="4">Homodimer.</text>
</comment>
<keyword evidence="8" id="KW-0805">Transcription regulation</keyword>
<keyword evidence="7" id="KW-0663">Pyridoxal phosphate</keyword>
<evidence type="ECO:0000256" key="1">
    <source>
        <dbReference type="ARBA" id="ARBA00001933"/>
    </source>
</evidence>
<keyword evidence="9 12" id="KW-0238">DNA-binding</keyword>
<dbReference type="GO" id="GO:0008483">
    <property type="term" value="F:transaminase activity"/>
    <property type="evidence" value="ECO:0007669"/>
    <property type="project" value="UniProtKB-KW"/>
</dbReference>
<dbReference type="CDD" id="cd07377">
    <property type="entry name" value="WHTH_GntR"/>
    <property type="match status" value="1"/>
</dbReference>
<organism evidence="12 13">
    <name type="scientific">Nostoc flagelliforme CCNUN1</name>
    <dbReference type="NCBI Taxonomy" id="2038116"/>
    <lineage>
        <taxon>Bacteria</taxon>
        <taxon>Bacillati</taxon>
        <taxon>Cyanobacteriota</taxon>
        <taxon>Cyanophyceae</taxon>
        <taxon>Nostocales</taxon>
        <taxon>Nostocaceae</taxon>
        <taxon>Nostoc</taxon>
    </lineage>
</organism>
<keyword evidence="5 12" id="KW-0032">Aminotransferase</keyword>
<evidence type="ECO:0000256" key="10">
    <source>
        <dbReference type="ARBA" id="ARBA00023163"/>
    </source>
</evidence>
<comment type="similarity">
    <text evidence="2">In the C-terminal section; belongs to the class-I pyridoxal-phosphate-dependent aminotransferase family.</text>
</comment>
<keyword evidence="13" id="KW-1185">Reference proteome</keyword>
<comment type="similarity">
    <text evidence="3">Belongs to the class-I pyridoxal-phosphate-dependent aminotransferase family.</text>
</comment>
<dbReference type="Gene3D" id="1.10.10.10">
    <property type="entry name" value="Winged helix-like DNA-binding domain superfamily/Winged helix DNA-binding domain"/>
    <property type="match status" value="1"/>
</dbReference>
<dbReference type="GO" id="GO:0003677">
    <property type="term" value="F:DNA binding"/>
    <property type="evidence" value="ECO:0007669"/>
    <property type="project" value="UniProtKB-KW"/>
</dbReference>
<dbReference type="Gene3D" id="3.40.640.10">
    <property type="entry name" value="Type I PLP-dependent aspartate aminotransferase-like (Major domain)"/>
    <property type="match status" value="1"/>
</dbReference>
<proteinExistence type="inferred from homology"/>
<dbReference type="AlphaFoldDB" id="A0A2K8SLE9"/>
<keyword evidence="6 12" id="KW-0808">Transferase</keyword>
<dbReference type="SUPFAM" id="SSF46785">
    <property type="entry name" value="Winged helix' DNA-binding domain"/>
    <property type="match status" value="1"/>
</dbReference>
<dbReference type="CDD" id="cd00609">
    <property type="entry name" value="AAT_like"/>
    <property type="match status" value="1"/>
</dbReference>
<dbReference type="Gene3D" id="3.90.1150.10">
    <property type="entry name" value="Aspartate Aminotransferase, domain 1"/>
    <property type="match status" value="1"/>
</dbReference>
<dbReference type="InterPro" id="IPR015424">
    <property type="entry name" value="PyrdxlP-dep_Trfase"/>
</dbReference>
<dbReference type="GO" id="GO:0030170">
    <property type="term" value="F:pyridoxal phosphate binding"/>
    <property type="evidence" value="ECO:0007669"/>
    <property type="project" value="InterPro"/>
</dbReference>
<evidence type="ECO:0000256" key="7">
    <source>
        <dbReference type="ARBA" id="ARBA00022898"/>
    </source>
</evidence>
<sequence length="527" mass="59296">MVKIVYIACSDDFLVIDECAKMKILLERQSHKPIYLQIRDRISRLIKSGALKSGDRLPSIRSLAESLQVNKLTIIEAYNVLEADGIVSARQGSGYFVSSVSPKSTNLESKFAPAQNVIITKPGKCSFYEMYTPLVQAQTQPGIINFGYGYPRPPKDINLIARRALRQDDADIFFPHEMPQGQLTLCRQIAQMLVHQGLEVFPEDLIITNGSQQGLSLAMNYYVQPGDWVIVEAPTYYGAISILENLGAKIIGIPMTAEGMNLDLLEQYLHSHRPKLIYTISTFHNPTGLTTTQAHRQQLLALAEKYECPILEDNAYEGINFDAVPAPIKALDKNNLVTYLSTFSKTLMAGLRVGYMVVTGKHYQAIIERKLLHDLHTSSISQTIVSEYLASGHYRRHLSRLRTDNLQSRNTMLQALERYFPEEIRWTVPTGGLFLWVQLPDDIPIGAIRKEAFAQNVYLACGSAFFPDKQGYPAMRLTFCLPPEEIEQGISIVGNLLKKYISKGCVDTERLVVKHRISNYQPLVHSL</sequence>
<keyword evidence="10" id="KW-0804">Transcription</keyword>
<evidence type="ECO:0000256" key="8">
    <source>
        <dbReference type="ARBA" id="ARBA00023015"/>
    </source>
</evidence>
<evidence type="ECO:0000313" key="12">
    <source>
        <dbReference type="EMBL" id="AUB36180.1"/>
    </source>
</evidence>
<dbReference type="PROSITE" id="PS50949">
    <property type="entry name" value="HTH_GNTR"/>
    <property type="match status" value="1"/>
</dbReference>
<evidence type="ECO:0000256" key="5">
    <source>
        <dbReference type="ARBA" id="ARBA00022576"/>
    </source>
</evidence>
<dbReference type="InterPro" id="IPR000524">
    <property type="entry name" value="Tscrpt_reg_HTH_GntR"/>
</dbReference>
<evidence type="ECO:0000256" key="9">
    <source>
        <dbReference type="ARBA" id="ARBA00023125"/>
    </source>
</evidence>
<comment type="cofactor">
    <cofactor evidence="1">
        <name>pyridoxal 5'-phosphate</name>
        <dbReference type="ChEBI" id="CHEBI:597326"/>
    </cofactor>
</comment>
<name>A0A2K8SLE9_9NOSO</name>
<dbReference type="KEGG" id="nfl:COO91_02081"/>
<dbReference type="Proteomes" id="UP000232003">
    <property type="component" value="Chromosome"/>
</dbReference>
<feature type="domain" description="HTH gntR-type" evidence="11">
    <location>
        <begin position="32"/>
        <end position="100"/>
    </location>
</feature>
<evidence type="ECO:0000313" key="13">
    <source>
        <dbReference type="Proteomes" id="UP000232003"/>
    </source>
</evidence>
<protein>
    <submittedName>
        <fullName evidence="12">DNA-binding transcriptional regulator, MocR family, containings an aminotransferase domain</fullName>
    </submittedName>
</protein>
<dbReference type="InterPro" id="IPR036390">
    <property type="entry name" value="WH_DNA-bd_sf"/>
</dbReference>
<accession>A0A2K8SLE9</accession>
<dbReference type="OrthoDB" id="9802328at2"/>
<dbReference type="PANTHER" id="PTHR46577:SF2">
    <property type="entry name" value="TRANSCRIPTIONAL REGULATORY PROTEIN"/>
    <property type="match status" value="1"/>
</dbReference>
<dbReference type="SMART" id="SM00345">
    <property type="entry name" value="HTH_GNTR"/>
    <property type="match status" value="1"/>
</dbReference>
<dbReference type="GO" id="GO:0003700">
    <property type="term" value="F:DNA-binding transcription factor activity"/>
    <property type="evidence" value="ECO:0007669"/>
    <property type="project" value="InterPro"/>
</dbReference>
<dbReference type="InterPro" id="IPR015422">
    <property type="entry name" value="PyrdxlP-dep_Trfase_small"/>
</dbReference>
<dbReference type="InterPro" id="IPR051446">
    <property type="entry name" value="HTH_trans_reg/aminotransferase"/>
</dbReference>
<dbReference type="Pfam" id="PF00155">
    <property type="entry name" value="Aminotran_1_2"/>
    <property type="match status" value="1"/>
</dbReference>
<evidence type="ECO:0000256" key="4">
    <source>
        <dbReference type="ARBA" id="ARBA00011738"/>
    </source>
</evidence>
<evidence type="ECO:0000256" key="6">
    <source>
        <dbReference type="ARBA" id="ARBA00022679"/>
    </source>
</evidence>
<dbReference type="InterPro" id="IPR004839">
    <property type="entry name" value="Aminotransferase_I/II_large"/>
</dbReference>
<evidence type="ECO:0000256" key="2">
    <source>
        <dbReference type="ARBA" id="ARBA00005384"/>
    </source>
</evidence>
<reference evidence="12 13" key="1">
    <citation type="submission" date="2017-11" db="EMBL/GenBank/DDBJ databases">
        <title>Complete genome of a free-living desiccation-tolerant cyanobacterium and its photosynthetic adaptation to extreme terrestrial habitat.</title>
        <authorList>
            <person name="Shang J."/>
        </authorList>
    </citation>
    <scope>NUCLEOTIDE SEQUENCE [LARGE SCALE GENOMIC DNA]</scope>
    <source>
        <strain evidence="12 13">CCNUN1</strain>
    </source>
</reference>
<dbReference type="EMBL" id="CP024785">
    <property type="protein sequence ID" value="AUB36180.1"/>
    <property type="molecule type" value="Genomic_DNA"/>
</dbReference>
<dbReference type="InterPro" id="IPR015421">
    <property type="entry name" value="PyrdxlP-dep_Trfase_major"/>
</dbReference>
<gene>
    <name evidence="12" type="ORF">COO91_02081</name>
</gene>
<dbReference type="SUPFAM" id="SSF53383">
    <property type="entry name" value="PLP-dependent transferases"/>
    <property type="match status" value="1"/>
</dbReference>
<dbReference type="Pfam" id="PF00392">
    <property type="entry name" value="GntR"/>
    <property type="match status" value="1"/>
</dbReference>
<dbReference type="FunFam" id="3.40.640.10:FF:000053">
    <property type="entry name" value="Aminotransferase, class I"/>
    <property type="match status" value="1"/>
</dbReference>
<dbReference type="InterPro" id="IPR036388">
    <property type="entry name" value="WH-like_DNA-bd_sf"/>
</dbReference>
<dbReference type="PANTHER" id="PTHR46577">
    <property type="entry name" value="HTH-TYPE TRANSCRIPTIONAL REGULATORY PROTEIN GABR"/>
    <property type="match status" value="1"/>
</dbReference>
<evidence type="ECO:0000256" key="3">
    <source>
        <dbReference type="ARBA" id="ARBA00007441"/>
    </source>
</evidence>